<evidence type="ECO:0000259" key="8">
    <source>
        <dbReference type="PROSITE" id="PS50893"/>
    </source>
</evidence>
<dbReference type="InterPro" id="IPR003593">
    <property type="entry name" value="AAA+_ATPase"/>
</dbReference>
<dbReference type="PANTHER" id="PTHR43394:SF1">
    <property type="entry name" value="ATP-BINDING CASSETTE SUB-FAMILY B MEMBER 10, MITOCHONDRIAL"/>
    <property type="match status" value="1"/>
</dbReference>
<feature type="transmembrane region" description="Helical" evidence="7">
    <location>
        <begin position="399"/>
        <end position="417"/>
    </location>
</feature>
<dbReference type="InterPro" id="IPR036640">
    <property type="entry name" value="ABC1_TM_sf"/>
</dbReference>
<dbReference type="InterPro" id="IPR003439">
    <property type="entry name" value="ABC_transporter-like_ATP-bd"/>
</dbReference>
<feature type="transmembrane region" description="Helical" evidence="7">
    <location>
        <begin position="173"/>
        <end position="195"/>
    </location>
</feature>
<evidence type="ECO:0000256" key="1">
    <source>
        <dbReference type="ARBA" id="ARBA00004141"/>
    </source>
</evidence>
<keyword evidence="2 7" id="KW-0812">Transmembrane</keyword>
<dbReference type="PROSITE" id="PS50929">
    <property type="entry name" value="ABC_TM1F"/>
    <property type="match status" value="1"/>
</dbReference>
<evidence type="ECO:0000313" key="10">
    <source>
        <dbReference type="EMBL" id="CAK7906403.1"/>
    </source>
</evidence>
<keyword evidence="11" id="KW-1185">Reference proteome</keyword>
<dbReference type="Gene3D" id="3.40.50.300">
    <property type="entry name" value="P-loop containing nucleotide triphosphate hydrolases"/>
    <property type="match status" value="1"/>
</dbReference>
<evidence type="ECO:0000256" key="2">
    <source>
        <dbReference type="ARBA" id="ARBA00022692"/>
    </source>
</evidence>
<reference evidence="10 11" key="1">
    <citation type="submission" date="2024-01" db="EMBL/GenBank/DDBJ databases">
        <authorList>
            <consortium name="Genoscope - CEA"/>
            <person name="William W."/>
        </authorList>
    </citation>
    <scope>NUCLEOTIDE SEQUENCE [LARGE SCALE GENOMIC DNA]</scope>
    <source>
        <strain evidence="10 11">29B2s-10</strain>
    </source>
</reference>
<dbReference type="Pfam" id="PF00664">
    <property type="entry name" value="ABC_membrane"/>
    <property type="match status" value="1"/>
</dbReference>
<feature type="domain" description="ABC transporter" evidence="8">
    <location>
        <begin position="455"/>
        <end position="696"/>
    </location>
</feature>
<feature type="domain" description="ABC transmembrane type-1" evidence="9">
    <location>
        <begin position="117"/>
        <end position="422"/>
    </location>
</feature>
<organism evidence="10 11">
    <name type="scientific">[Candida] anglica</name>
    <dbReference type="NCBI Taxonomy" id="148631"/>
    <lineage>
        <taxon>Eukaryota</taxon>
        <taxon>Fungi</taxon>
        <taxon>Dikarya</taxon>
        <taxon>Ascomycota</taxon>
        <taxon>Saccharomycotina</taxon>
        <taxon>Pichiomycetes</taxon>
        <taxon>Debaryomycetaceae</taxon>
        <taxon>Kurtzmaniella</taxon>
    </lineage>
</organism>
<gene>
    <name evidence="10" type="primary">MDL1</name>
    <name evidence="10" type="ORF">CAAN4_E00518</name>
</gene>
<dbReference type="Pfam" id="PF00005">
    <property type="entry name" value="ABC_tran"/>
    <property type="match status" value="1"/>
</dbReference>
<dbReference type="PROSITE" id="PS50893">
    <property type="entry name" value="ABC_TRANSPORTER_2"/>
    <property type="match status" value="1"/>
</dbReference>
<dbReference type="Proteomes" id="UP001497600">
    <property type="component" value="Chromosome E"/>
</dbReference>
<dbReference type="PANTHER" id="PTHR43394">
    <property type="entry name" value="ATP-DEPENDENT PERMEASE MDL1, MITOCHONDRIAL"/>
    <property type="match status" value="1"/>
</dbReference>
<evidence type="ECO:0000313" key="11">
    <source>
        <dbReference type="Proteomes" id="UP001497600"/>
    </source>
</evidence>
<keyword evidence="6 7" id="KW-0472">Membrane</keyword>
<dbReference type="InterPro" id="IPR017871">
    <property type="entry name" value="ABC_transporter-like_CS"/>
</dbReference>
<dbReference type="EMBL" id="OZ004257">
    <property type="protein sequence ID" value="CAK7906403.1"/>
    <property type="molecule type" value="Genomic_DNA"/>
</dbReference>
<keyword evidence="5 7" id="KW-1133">Transmembrane helix</keyword>
<evidence type="ECO:0000256" key="3">
    <source>
        <dbReference type="ARBA" id="ARBA00022741"/>
    </source>
</evidence>
<feature type="transmembrane region" description="Helical" evidence="7">
    <location>
        <begin position="279"/>
        <end position="297"/>
    </location>
</feature>
<evidence type="ECO:0000256" key="5">
    <source>
        <dbReference type="ARBA" id="ARBA00022989"/>
    </source>
</evidence>
<sequence>MISLRSSIKTPLFTTLSSGLKWSIRPYSSTFPVTPLSRRIAIRSPLHRTVLARFNSTGTGRTVPVVRDTPVATVDHGVVDVDGERVTAPPNAAKSSNVRKDFGKLLQLAKPEFKLILAALACLIVTSAVSMSLPLFIGKIIDTATPPGETSPNSEDTNGTISDTILGFPTTQFYVGLGIFFTIGAISNFGRTYLLRSVGEKLVARLRSRLFSKILQQDSYFFDVGPTGHGMKTGDLISRISSDTQVISKTLSSNISDGCRSLVSGAVGLGMMCFVSWKLTLCMSMMFPPLIVMSLFYGRRIKQLSRVIQENLGTLTKTTEEKLNGLKTIQSFAQQQPVVHEYNSDIRNIYNTSMQEGKLSGIYYGGNGFLGNVTLIGLLVIGTKFIASGDITIGDLSSFMMYAIYTGSSVFGLGNFYTELMKGIGASERIFELIESKPKITTSLGNKVESLHGDIVFKDIKFHYPSRTDSPIFKDLNVTIKKGEHVCFVGPSGSGKSTISQLLLRFYDPISGSITTNSHEISSLNLNYFRSQIGYVQQDSLLFSGTIRENIVFGKPNSTEEDIIRAAKLSNAYDFIQTFPDKFDTVIGPSSSGAQLSGGQRQRISLARTLIKNPDILVLDEATSALDSQSEEVVMKNLSQLAYERNTTMISIAHRLSTMKNSEKIVVLNNRGEIVEEGKFDELYSNKDSKLNRLLENNDFE</sequence>
<accession>A0ABP0EGG1</accession>
<dbReference type="PROSITE" id="PS00211">
    <property type="entry name" value="ABC_TRANSPORTER_1"/>
    <property type="match status" value="1"/>
</dbReference>
<dbReference type="Gene3D" id="1.20.1560.10">
    <property type="entry name" value="ABC transporter type 1, transmembrane domain"/>
    <property type="match status" value="1"/>
</dbReference>
<dbReference type="SMART" id="SM00382">
    <property type="entry name" value="AAA"/>
    <property type="match status" value="1"/>
</dbReference>
<proteinExistence type="predicted"/>
<dbReference type="InterPro" id="IPR027417">
    <property type="entry name" value="P-loop_NTPase"/>
</dbReference>
<dbReference type="CDD" id="cd18573">
    <property type="entry name" value="ABC_6TM_ABCB10_like"/>
    <property type="match status" value="1"/>
</dbReference>
<protein>
    <submittedName>
        <fullName evidence="10">ATP-dependent permease Mdl1p, mitochondrial</fullName>
    </submittedName>
</protein>
<dbReference type="InterPro" id="IPR011527">
    <property type="entry name" value="ABC1_TM_dom"/>
</dbReference>
<evidence type="ECO:0000256" key="4">
    <source>
        <dbReference type="ARBA" id="ARBA00022840"/>
    </source>
</evidence>
<keyword evidence="3" id="KW-0547">Nucleotide-binding</keyword>
<dbReference type="SUPFAM" id="SSF52540">
    <property type="entry name" value="P-loop containing nucleoside triphosphate hydrolases"/>
    <property type="match status" value="1"/>
</dbReference>
<dbReference type="SUPFAM" id="SSF90123">
    <property type="entry name" value="ABC transporter transmembrane region"/>
    <property type="match status" value="1"/>
</dbReference>
<evidence type="ECO:0000259" key="9">
    <source>
        <dbReference type="PROSITE" id="PS50929"/>
    </source>
</evidence>
<dbReference type="InterPro" id="IPR039421">
    <property type="entry name" value="Type_1_exporter"/>
</dbReference>
<name>A0ABP0EGG1_9ASCO</name>
<feature type="transmembrane region" description="Helical" evidence="7">
    <location>
        <begin position="115"/>
        <end position="137"/>
    </location>
</feature>
<evidence type="ECO:0000256" key="7">
    <source>
        <dbReference type="SAM" id="Phobius"/>
    </source>
</evidence>
<keyword evidence="4" id="KW-0067">ATP-binding</keyword>
<evidence type="ECO:0000256" key="6">
    <source>
        <dbReference type="ARBA" id="ARBA00023136"/>
    </source>
</evidence>
<feature type="transmembrane region" description="Helical" evidence="7">
    <location>
        <begin position="369"/>
        <end position="387"/>
    </location>
</feature>
<comment type="subcellular location">
    <subcellularLocation>
        <location evidence="1">Membrane</location>
        <topology evidence="1">Multi-pass membrane protein</topology>
    </subcellularLocation>
</comment>